<dbReference type="EMBL" id="JAAATW010000001">
    <property type="protein sequence ID" value="NBE05932.1"/>
    <property type="molecule type" value="Genomic_DNA"/>
</dbReference>
<dbReference type="RefSeq" id="WP_161764758.1">
    <property type="nucleotide sequence ID" value="NZ_JAAATW010000001.1"/>
</dbReference>
<evidence type="ECO:0008006" key="3">
    <source>
        <dbReference type="Google" id="ProtNLM"/>
    </source>
</evidence>
<comment type="caution">
    <text evidence="1">The sequence shown here is derived from an EMBL/GenBank/DDBJ whole genome shotgun (WGS) entry which is preliminary data.</text>
</comment>
<dbReference type="InterPro" id="IPR010064">
    <property type="entry name" value="HK97-gp10_tail"/>
</dbReference>
<evidence type="ECO:0000313" key="2">
    <source>
        <dbReference type="Proteomes" id="UP001517376"/>
    </source>
</evidence>
<protein>
    <recommendedName>
        <fullName evidence="3">HK97 gp10 family phage protein</fullName>
    </recommendedName>
</protein>
<proteinExistence type="predicted"/>
<dbReference type="NCBIfam" id="TIGR01725">
    <property type="entry name" value="phge_HK97_gp10"/>
    <property type="match status" value="1"/>
</dbReference>
<accession>A0ABW9Y1W7</accession>
<sequence length="160" mass="17565">MTIKMRVEGLRELDDALKSLSTRTAKTTAERAMRKALRPVADAAKAAAPRSDDGKHMADTITVAKVLKPSQRDGAERPTDFRRIMYVGAESPHAHLIEFGTVERFHKSGKSTGAMPAHPFMRPAWDGNVQAVLASLTEHLRREIDRAVARAARRAAKAGK</sequence>
<keyword evidence="2" id="KW-1185">Reference proteome</keyword>
<organism evidence="1 2">
    <name type="scientific">Paragemmobacter ruber</name>
    <dbReference type="NCBI Taxonomy" id="1985673"/>
    <lineage>
        <taxon>Bacteria</taxon>
        <taxon>Pseudomonadati</taxon>
        <taxon>Pseudomonadota</taxon>
        <taxon>Alphaproteobacteria</taxon>
        <taxon>Rhodobacterales</taxon>
        <taxon>Paracoccaceae</taxon>
        <taxon>Paragemmobacter</taxon>
    </lineage>
</organism>
<evidence type="ECO:0000313" key="1">
    <source>
        <dbReference type="EMBL" id="NBE05932.1"/>
    </source>
</evidence>
<reference evidence="2" key="1">
    <citation type="submission" date="2020-01" db="EMBL/GenBank/DDBJ databases">
        <title>Sphingomonas sp. strain CSW-10.</title>
        <authorList>
            <person name="Chen W.-M."/>
        </authorList>
    </citation>
    <scope>NUCLEOTIDE SEQUENCE [LARGE SCALE GENOMIC DNA]</scope>
    <source>
        <strain evidence="2">CCP-1</strain>
    </source>
</reference>
<gene>
    <name evidence="1" type="ORF">GU920_00115</name>
</gene>
<dbReference type="Pfam" id="PF04883">
    <property type="entry name" value="HK97-gp10_like"/>
    <property type="match status" value="1"/>
</dbReference>
<name>A0ABW9Y1W7_9RHOB</name>
<dbReference type="Proteomes" id="UP001517376">
    <property type="component" value="Unassembled WGS sequence"/>
</dbReference>